<dbReference type="EC" id="6.1.1.4" evidence="2"/>
<dbReference type="GO" id="GO:0004823">
    <property type="term" value="F:leucine-tRNA ligase activity"/>
    <property type="evidence" value="ECO:0007669"/>
    <property type="project" value="UniProtKB-EC"/>
</dbReference>
<dbReference type="Gene3D" id="3.40.50.620">
    <property type="entry name" value="HUPs"/>
    <property type="match status" value="1"/>
</dbReference>
<evidence type="ECO:0000256" key="5">
    <source>
        <dbReference type="ARBA" id="ARBA00022840"/>
    </source>
</evidence>
<feature type="compositionally biased region" description="Basic and acidic residues" evidence="9">
    <location>
        <begin position="14"/>
        <end position="26"/>
    </location>
</feature>
<dbReference type="Pfam" id="PF00133">
    <property type="entry name" value="tRNA-synt_1"/>
    <property type="match status" value="1"/>
</dbReference>
<sequence length="150" mass="17164">MEITLNNNGNTIKNDNEKNAKDETKSQRKGTKKGNEKGNNTGGQQYKKRDFLVDIQKKIQTKWATETKTEPIESDETKEKYFVTFPYPYMNGRLHLGHAFTLTKAEFMARYQKLLGKNVLFPFAYHGTGIPIVACADKLRLELDTYGIPP</sequence>
<keyword evidence="5" id="KW-0067">ATP-binding</keyword>
<evidence type="ECO:0000256" key="9">
    <source>
        <dbReference type="SAM" id="MobiDB-lite"/>
    </source>
</evidence>
<dbReference type="PANTHER" id="PTHR45794">
    <property type="entry name" value="LEUCYL-TRNA SYNTHETASE"/>
    <property type="match status" value="1"/>
</dbReference>
<keyword evidence="4" id="KW-0547">Nucleotide-binding</keyword>
<dbReference type="InterPro" id="IPR002300">
    <property type="entry name" value="aa-tRNA-synth_Ia"/>
</dbReference>
<proteinExistence type="inferred from homology"/>
<keyword evidence="3" id="KW-0436">Ligase</keyword>
<dbReference type="GO" id="GO:0006429">
    <property type="term" value="P:leucyl-tRNA aminoacylation"/>
    <property type="evidence" value="ECO:0007669"/>
    <property type="project" value="InterPro"/>
</dbReference>
<evidence type="ECO:0000259" key="10">
    <source>
        <dbReference type="Pfam" id="PF00133"/>
    </source>
</evidence>
<dbReference type="InterPro" id="IPR001412">
    <property type="entry name" value="aa-tRNA-synth_I_CS"/>
</dbReference>
<evidence type="ECO:0000256" key="7">
    <source>
        <dbReference type="ARBA" id="ARBA00023146"/>
    </source>
</evidence>
<evidence type="ECO:0000256" key="2">
    <source>
        <dbReference type="ARBA" id="ARBA00013164"/>
    </source>
</evidence>
<evidence type="ECO:0000256" key="6">
    <source>
        <dbReference type="ARBA" id="ARBA00022917"/>
    </source>
</evidence>
<evidence type="ECO:0000256" key="4">
    <source>
        <dbReference type="ARBA" id="ARBA00022741"/>
    </source>
</evidence>
<dbReference type="InterPro" id="IPR014729">
    <property type="entry name" value="Rossmann-like_a/b/a_fold"/>
</dbReference>
<feature type="non-terminal residue" evidence="11">
    <location>
        <position position="150"/>
    </location>
</feature>
<dbReference type="PANTHER" id="PTHR45794:SF1">
    <property type="entry name" value="LEUCINE--TRNA LIGASE, CYTOPLASMIC"/>
    <property type="match status" value="1"/>
</dbReference>
<evidence type="ECO:0000256" key="8">
    <source>
        <dbReference type="ARBA" id="ARBA00030520"/>
    </source>
</evidence>
<feature type="region of interest" description="Disordered" evidence="9">
    <location>
        <begin position="1"/>
        <end position="48"/>
    </location>
</feature>
<dbReference type="InterPro" id="IPR004493">
    <property type="entry name" value="Leu-tRNA-synth_Ia_arc/euk"/>
</dbReference>
<dbReference type="EMBL" id="BARW01035222">
    <property type="protein sequence ID" value="GAJ18716.1"/>
    <property type="molecule type" value="Genomic_DNA"/>
</dbReference>
<comment type="caution">
    <text evidence="11">The sequence shown here is derived from an EMBL/GenBank/DDBJ whole genome shotgun (WGS) entry which is preliminary data.</text>
</comment>
<accession>X1VQ13</accession>
<dbReference type="PROSITE" id="PS00178">
    <property type="entry name" value="AA_TRNA_LIGASE_I"/>
    <property type="match status" value="1"/>
</dbReference>
<name>X1VQ13_9ZZZZ</name>
<reference evidence="11" key="1">
    <citation type="journal article" date="2014" name="Front. Microbiol.">
        <title>High frequency of phylogenetically diverse reductive dehalogenase-homologous genes in deep subseafloor sedimentary metagenomes.</title>
        <authorList>
            <person name="Kawai M."/>
            <person name="Futagami T."/>
            <person name="Toyoda A."/>
            <person name="Takaki Y."/>
            <person name="Nishi S."/>
            <person name="Hori S."/>
            <person name="Arai W."/>
            <person name="Tsubouchi T."/>
            <person name="Morono Y."/>
            <person name="Uchiyama I."/>
            <person name="Ito T."/>
            <person name="Fujiyama A."/>
            <person name="Inagaki F."/>
            <person name="Takami H."/>
        </authorList>
    </citation>
    <scope>NUCLEOTIDE SEQUENCE</scope>
    <source>
        <strain evidence="11">Expedition CK06-06</strain>
    </source>
</reference>
<gene>
    <name evidence="11" type="ORF">S12H4_54992</name>
</gene>
<dbReference type="SUPFAM" id="SSF52374">
    <property type="entry name" value="Nucleotidylyl transferase"/>
    <property type="match status" value="1"/>
</dbReference>
<protein>
    <recommendedName>
        <fullName evidence="2">leucine--tRNA ligase</fullName>
        <ecNumber evidence="2">6.1.1.4</ecNumber>
    </recommendedName>
    <alternativeName>
        <fullName evidence="8">Leucyl-tRNA synthetase</fullName>
    </alternativeName>
</protein>
<feature type="domain" description="Aminoacyl-tRNA synthetase class Ia" evidence="10">
    <location>
        <begin position="59"/>
        <end position="137"/>
    </location>
</feature>
<dbReference type="AlphaFoldDB" id="X1VQ13"/>
<comment type="similarity">
    <text evidence="1">Belongs to the class-I aminoacyl-tRNA synthetase family.</text>
</comment>
<keyword evidence="6" id="KW-0648">Protein biosynthesis</keyword>
<feature type="compositionally biased region" description="Polar residues" evidence="9">
    <location>
        <begin position="1"/>
        <end position="13"/>
    </location>
</feature>
<dbReference type="GO" id="GO:0005524">
    <property type="term" value="F:ATP binding"/>
    <property type="evidence" value="ECO:0007669"/>
    <property type="project" value="UniProtKB-KW"/>
</dbReference>
<organism evidence="11">
    <name type="scientific">marine sediment metagenome</name>
    <dbReference type="NCBI Taxonomy" id="412755"/>
    <lineage>
        <taxon>unclassified sequences</taxon>
        <taxon>metagenomes</taxon>
        <taxon>ecological metagenomes</taxon>
    </lineage>
</organism>
<evidence type="ECO:0000256" key="1">
    <source>
        <dbReference type="ARBA" id="ARBA00005594"/>
    </source>
</evidence>
<keyword evidence="7" id="KW-0030">Aminoacyl-tRNA synthetase</keyword>
<evidence type="ECO:0000313" key="11">
    <source>
        <dbReference type="EMBL" id="GAJ18716.1"/>
    </source>
</evidence>
<evidence type="ECO:0000256" key="3">
    <source>
        <dbReference type="ARBA" id="ARBA00022598"/>
    </source>
</evidence>